<dbReference type="Pfam" id="PF06796">
    <property type="entry name" value="NapE"/>
    <property type="match status" value="1"/>
</dbReference>
<gene>
    <name evidence="1" type="ORF">CXK99_17005</name>
</gene>
<comment type="caution">
    <text evidence="1">The sequence shown here is derived from an EMBL/GenBank/DDBJ whole genome shotgun (WGS) entry which is preliminary data.</text>
</comment>
<sequence length="59" mass="6616">MTVTPNDARPTDTSIKRDETRLFVFLIVFLFPILSVVLVSGYGFMVWIIQMIFGPPGPA</sequence>
<organism evidence="1 2">
    <name type="scientific">Stutzerimonas stutzeri</name>
    <name type="common">Pseudomonas stutzeri</name>
    <dbReference type="NCBI Taxonomy" id="316"/>
    <lineage>
        <taxon>Bacteria</taxon>
        <taxon>Pseudomonadati</taxon>
        <taxon>Pseudomonadota</taxon>
        <taxon>Gammaproteobacteria</taxon>
        <taxon>Pseudomonadales</taxon>
        <taxon>Pseudomonadaceae</taxon>
        <taxon>Stutzerimonas</taxon>
    </lineage>
</organism>
<dbReference type="RefSeq" id="WP_003282219.1">
    <property type="nucleotide sequence ID" value="NZ_CP036186.1"/>
</dbReference>
<name>A0A2N8RBD6_STUST</name>
<accession>A0A2N8RBD6</accession>
<dbReference type="AlphaFoldDB" id="A0A2N8RBD6"/>
<dbReference type="EMBL" id="POUM01000015">
    <property type="protein sequence ID" value="PNF58400.1"/>
    <property type="molecule type" value="Genomic_DNA"/>
</dbReference>
<dbReference type="InterPro" id="IPR010649">
    <property type="entry name" value="NapE_TorE"/>
</dbReference>
<evidence type="ECO:0000313" key="1">
    <source>
        <dbReference type="EMBL" id="PNF58400.1"/>
    </source>
</evidence>
<reference evidence="1 2" key="1">
    <citation type="submission" date="2018-01" db="EMBL/GenBank/DDBJ databases">
        <title>Denitrification phenotypes of diverse strains of Pseudomonas stutzeri.</title>
        <authorList>
            <person name="Milligan D.A."/>
            <person name="Bergaust L."/>
            <person name="Bakken L.R."/>
            <person name="Frostegard A."/>
        </authorList>
    </citation>
    <scope>NUCLEOTIDE SEQUENCE [LARGE SCALE GENOMIC DNA]</scope>
    <source>
        <strain evidence="1 2">CCUG 44592</strain>
    </source>
</reference>
<proteinExistence type="predicted"/>
<evidence type="ECO:0000313" key="2">
    <source>
        <dbReference type="Proteomes" id="UP000236003"/>
    </source>
</evidence>
<protein>
    <submittedName>
        <fullName evidence="1">Nitrate reductase</fullName>
    </submittedName>
</protein>
<dbReference type="Proteomes" id="UP000236003">
    <property type="component" value="Unassembled WGS sequence"/>
</dbReference>